<dbReference type="GO" id="GO:0006543">
    <property type="term" value="P:L-glutamine catabolic process"/>
    <property type="evidence" value="ECO:0007669"/>
    <property type="project" value="UniProtKB-UniRule"/>
</dbReference>
<evidence type="ECO:0000256" key="1">
    <source>
        <dbReference type="ARBA" id="ARBA00008345"/>
    </source>
</evidence>
<dbReference type="GO" id="GO:0008614">
    <property type="term" value="P:pyridoxine metabolic process"/>
    <property type="evidence" value="ECO:0007669"/>
    <property type="project" value="TreeGrafter"/>
</dbReference>
<comment type="similarity">
    <text evidence="1 6">Belongs to the glutaminase PdxT/SNO family.</text>
</comment>
<dbReference type="PANTHER" id="PTHR31559">
    <property type="entry name" value="PYRIDOXAL 5'-PHOSPHATE SYNTHASE SUBUNIT SNO"/>
    <property type="match status" value="1"/>
</dbReference>
<dbReference type="HAMAP" id="MF_01615">
    <property type="entry name" value="PdxT"/>
    <property type="match status" value="1"/>
</dbReference>
<protein>
    <recommendedName>
        <fullName evidence="6">Pyridoxal 5'-phosphate synthase subunit PdxT</fullName>
        <ecNumber evidence="6">4.3.3.6</ecNumber>
    </recommendedName>
    <alternativeName>
        <fullName evidence="6">Pdx2</fullName>
    </alternativeName>
    <alternativeName>
        <fullName evidence="6">Pyridoxal 5'-phosphate synthase glutaminase subunit</fullName>
        <ecNumber evidence="6">3.5.1.2</ecNumber>
    </alternativeName>
</protein>
<keyword evidence="4 6" id="KW-0456">Lyase</keyword>
<comment type="caution">
    <text evidence="9">The sequence shown here is derived from an EMBL/GenBank/DDBJ whole genome shotgun (WGS) entry which is preliminary data.</text>
</comment>
<dbReference type="PROSITE" id="PS51273">
    <property type="entry name" value="GATASE_TYPE_1"/>
    <property type="match status" value="1"/>
</dbReference>
<dbReference type="PIRSF" id="PIRSF005639">
    <property type="entry name" value="Glut_amidoT_SNO"/>
    <property type="match status" value="1"/>
</dbReference>
<dbReference type="CDD" id="cd01749">
    <property type="entry name" value="GATase1_PB"/>
    <property type="match status" value="1"/>
</dbReference>
<dbReference type="GO" id="GO:0005829">
    <property type="term" value="C:cytosol"/>
    <property type="evidence" value="ECO:0007669"/>
    <property type="project" value="TreeGrafter"/>
</dbReference>
<evidence type="ECO:0000256" key="6">
    <source>
        <dbReference type="HAMAP-Rule" id="MF_01615"/>
    </source>
</evidence>
<gene>
    <name evidence="6" type="primary">pdxT</name>
    <name evidence="9" type="ORF">A2756_05455</name>
</gene>
<comment type="pathway">
    <text evidence="6">Cofactor biosynthesis; pyridoxal 5'-phosphate biosynthesis.</text>
</comment>
<evidence type="ECO:0000313" key="10">
    <source>
        <dbReference type="Proteomes" id="UP000177785"/>
    </source>
</evidence>
<dbReference type="UniPathway" id="UPA00245"/>
<keyword evidence="2 6" id="KW-0378">Hydrolase</keyword>
<dbReference type="GO" id="GO:1903600">
    <property type="term" value="C:glutaminase complex"/>
    <property type="evidence" value="ECO:0007669"/>
    <property type="project" value="TreeGrafter"/>
</dbReference>
<dbReference type="NCBIfam" id="TIGR03800">
    <property type="entry name" value="PLP_synth_Pdx2"/>
    <property type="match status" value="1"/>
</dbReference>
<keyword evidence="3 6" id="KW-0315">Glutamine amidotransferase</keyword>
<proteinExistence type="inferred from homology"/>
<evidence type="ECO:0000256" key="2">
    <source>
        <dbReference type="ARBA" id="ARBA00022801"/>
    </source>
</evidence>
<sequence length="192" mass="21307">MGVLAYQGDVEEHLEALRAAAKKIKKDVGVVPVRTKQDLAGLAGLIIPGGESTTLYKLCRREGLFEDMKRIPNIFGTCAGAIMLSKAVGNKMAGQETLGLMDIEVERNSYGRQSESFEADIETALGDMHAIFIRAPRITKVAKDVKVLAEYDGEVIACEQESKGKYYLALSFHPELTTTLFHEHFLRRVYRV</sequence>
<dbReference type="InterPro" id="IPR002161">
    <property type="entry name" value="PdxT/SNO"/>
</dbReference>
<dbReference type="SUPFAM" id="SSF52317">
    <property type="entry name" value="Class I glutamine amidotransferase-like"/>
    <property type="match status" value="1"/>
</dbReference>
<dbReference type="EC" id="3.5.1.2" evidence="6"/>
<dbReference type="Pfam" id="PF01174">
    <property type="entry name" value="SNO"/>
    <property type="match status" value="1"/>
</dbReference>
<comment type="function">
    <text evidence="6">Catalyzes the hydrolysis of glutamine to glutamate and ammonia as part of the biosynthesis of pyridoxal 5'-phosphate. The resulting ammonia molecule is channeled to the active site of PdxS.</text>
</comment>
<dbReference type="AlphaFoldDB" id="A0A1G2G499"/>
<evidence type="ECO:0000256" key="7">
    <source>
        <dbReference type="PIRSR" id="PIRSR005639-1"/>
    </source>
</evidence>
<comment type="catalytic activity">
    <reaction evidence="5 6">
        <text>L-glutamine + H2O = L-glutamate + NH4(+)</text>
        <dbReference type="Rhea" id="RHEA:15889"/>
        <dbReference type="ChEBI" id="CHEBI:15377"/>
        <dbReference type="ChEBI" id="CHEBI:28938"/>
        <dbReference type="ChEBI" id="CHEBI:29985"/>
        <dbReference type="ChEBI" id="CHEBI:58359"/>
        <dbReference type="EC" id="3.5.1.2"/>
    </reaction>
</comment>
<reference evidence="9 10" key="1">
    <citation type="journal article" date="2016" name="Nat. Commun.">
        <title>Thousands of microbial genomes shed light on interconnected biogeochemical processes in an aquifer system.</title>
        <authorList>
            <person name="Anantharaman K."/>
            <person name="Brown C.T."/>
            <person name="Hug L.A."/>
            <person name="Sharon I."/>
            <person name="Castelle C.J."/>
            <person name="Probst A.J."/>
            <person name="Thomas B.C."/>
            <person name="Singh A."/>
            <person name="Wilkins M.J."/>
            <person name="Karaoz U."/>
            <person name="Brodie E.L."/>
            <person name="Williams K.H."/>
            <person name="Hubbard S.S."/>
            <person name="Banfield J.F."/>
        </authorList>
    </citation>
    <scope>NUCLEOTIDE SEQUENCE [LARGE SCALE GENOMIC DNA]</scope>
</reference>
<dbReference type="Proteomes" id="UP000177785">
    <property type="component" value="Unassembled WGS sequence"/>
</dbReference>
<feature type="active site" description="Nucleophile" evidence="6 7">
    <location>
        <position position="78"/>
    </location>
</feature>
<dbReference type="GO" id="GO:0042823">
    <property type="term" value="P:pyridoxal phosphate biosynthetic process"/>
    <property type="evidence" value="ECO:0007669"/>
    <property type="project" value="UniProtKB-UniRule"/>
</dbReference>
<dbReference type="PANTHER" id="PTHR31559:SF0">
    <property type="entry name" value="PYRIDOXAL 5'-PHOSPHATE SYNTHASE SUBUNIT SNO1-RELATED"/>
    <property type="match status" value="1"/>
</dbReference>
<dbReference type="EC" id="4.3.3.6" evidence="6"/>
<accession>A0A1G2G499</accession>
<dbReference type="Gene3D" id="3.40.50.880">
    <property type="match status" value="1"/>
</dbReference>
<feature type="active site" description="Charge relay system" evidence="6 7">
    <location>
        <position position="173"/>
    </location>
</feature>
<keyword evidence="6" id="KW-0663">Pyridoxal phosphate</keyword>
<dbReference type="InterPro" id="IPR029062">
    <property type="entry name" value="Class_I_gatase-like"/>
</dbReference>
<evidence type="ECO:0000256" key="8">
    <source>
        <dbReference type="PIRSR" id="PIRSR005639-2"/>
    </source>
</evidence>
<feature type="active site" description="Charge relay system" evidence="6 7">
    <location>
        <position position="175"/>
    </location>
</feature>
<name>A0A1G2G499_9BACT</name>
<dbReference type="GO" id="GO:0036381">
    <property type="term" value="F:pyridoxal 5'-phosphate synthase (glutamine hydrolysing) activity"/>
    <property type="evidence" value="ECO:0007669"/>
    <property type="project" value="UniProtKB-UniRule"/>
</dbReference>
<dbReference type="EMBL" id="MHNL01000010">
    <property type="protein sequence ID" value="OGZ45073.1"/>
    <property type="molecule type" value="Genomic_DNA"/>
</dbReference>
<feature type="binding site" evidence="6 8">
    <location>
        <begin position="133"/>
        <end position="134"/>
    </location>
    <ligand>
        <name>L-glutamine</name>
        <dbReference type="ChEBI" id="CHEBI:58359"/>
    </ligand>
</feature>
<evidence type="ECO:0000256" key="4">
    <source>
        <dbReference type="ARBA" id="ARBA00023239"/>
    </source>
</evidence>
<comment type="catalytic activity">
    <reaction evidence="6">
        <text>aldehydo-D-ribose 5-phosphate + D-glyceraldehyde 3-phosphate + L-glutamine = pyridoxal 5'-phosphate + L-glutamate + phosphate + 3 H2O + H(+)</text>
        <dbReference type="Rhea" id="RHEA:31507"/>
        <dbReference type="ChEBI" id="CHEBI:15377"/>
        <dbReference type="ChEBI" id="CHEBI:15378"/>
        <dbReference type="ChEBI" id="CHEBI:29985"/>
        <dbReference type="ChEBI" id="CHEBI:43474"/>
        <dbReference type="ChEBI" id="CHEBI:58273"/>
        <dbReference type="ChEBI" id="CHEBI:58359"/>
        <dbReference type="ChEBI" id="CHEBI:59776"/>
        <dbReference type="ChEBI" id="CHEBI:597326"/>
        <dbReference type="EC" id="4.3.3.6"/>
    </reaction>
</comment>
<dbReference type="STRING" id="1802115.A2756_05455"/>
<comment type="subunit">
    <text evidence="6">In the presence of PdxS, forms a dodecamer of heterodimers. Only shows activity in the heterodimer.</text>
</comment>
<feature type="binding site" evidence="6 8">
    <location>
        <begin position="50"/>
        <end position="52"/>
    </location>
    <ligand>
        <name>L-glutamine</name>
        <dbReference type="ChEBI" id="CHEBI:58359"/>
    </ligand>
</feature>
<dbReference type="PROSITE" id="PS01236">
    <property type="entry name" value="PDXT_SNO_1"/>
    <property type="match status" value="1"/>
</dbReference>
<evidence type="ECO:0000256" key="3">
    <source>
        <dbReference type="ARBA" id="ARBA00022962"/>
    </source>
</evidence>
<dbReference type="PROSITE" id="PS51130">
    <property type="entry name" value="PDXT_SNO_2"/>
    <property type="match status" value="1"/>
</dbReference>
<feature type="binding site" evidence="6 8">
    <location>
        <position position="107"/>
    </location>
    <ligand>
        <name>L-glutamine</name>
        <dbReference type="ChEBI" id="CHEBI:58359"/>
    </ligand>
</feature>
<evidence type="ECO:0000256" key="5">
    <source>
        <dbReference type="ARBA" id="ARBA00049534"/>
    </source>
</evidence>
<evidence type="ECO:0000313" key="9">
    <source>
        <dbReference type="EMBL" id="OGZ45073.1"/>
    </source>
</evidence>
<organism evidence="9 10">
    <name type="scientific">Candidatus Ryanbacteria bacterium RIFCSPHIGHO2_01_FULL_48_27</name>
    <dbReference type="NCBI Taxonomy" id="1802115"/>
    <lineage>
        <taxon>Bacteria</taxon>
        <taxon>Candidatus Ryaniibacteriota</taxon>
    </lineage>
</organism>
<dbReference type="InterPro" id="IPR021196">
    <property type="entry name" value="PdxT/SNO_CS"/>
</dbReference>
<dbReference type="GO" id="GO:0004359">
    <property type="term" value="F:glutaminase activity"/>
    <property type="evidence" value="ECO:0007669"/>
    <property type="project" value="UniProtKB-UniRule"/>
</dbReference>